<name>A0ACB8QBX1_9AGAM</name>
<sequence length="204" mass="22091">MRRGRWANSHRLKTGLFSATVAAFAIDGYKSLRQDPTDVSAALLAHISGQLSSLSNASAGVPAPAVLPAFQPPSSMLYVNIFWFLSLVVSISCALAATMIQQWSRRYLALTQGDTTPKRRARARTFFHVGVKKYHLSAASKLVPALLHGSVFLFFAGLVQFAFTIHRTLAWAVLAAVSALCFTYAVLTVMPALSANAPYFTPLS</sequence>
<protein>
    <submittedName>
        <fullName evidence="1">Uncharacterized protein</fullName>
    </submittedName>
</protein>
<keyword evidence="2" id="KW-1185">Reference proteome</keyword>
<accession>A0ACB8QBX1</accession>
<dbReference type="EMBL" id="MU273697">
    <property type="protein sequence ID" value="KAI0029118.1"/>
    <property type="molecule type" value="Genomic_DNA"/>
</dbReference>
<organism evidence="1 2">
    <name type="scientific">Vararia minispora EC-137</name>
    <dbReference type="NCBI Taxonomy" id="1314806"/>
    <lineage>
        <taxon>Eukaryota</taxon>
        <taxon>Fungi</taxon>
        <taxon>Dikarya</taxon>
        <taxon>Basidiomycota</taxon>
        <taxon>Agaricomycotina</taxon>
        <taxon>Agaricomycetes</taxon>
        <taxon>Russulales</taxon>
        <taxon>Lachnocladiaceae</taxon>
        <taxon>Vararia</taxon>
    </lineage>
</organism>
<evidence type="ECO:0000313" key="1">
    <source>
        <dbReference type="EMBL" id="KAI0029118.1"/>
    </source>
</evidence>
<proteinExistence type="predicted"/>
<reference evidence="1" key="1">
    <citation type="submission" date="2021-02" db="EMBL/GenBank/DDBJ databases">
        <authorList>
            <consortium name="DOE Joint Genome Institute"/>
            <person name="Ahrendt S."/>
            <person name="Looney B.P."/>
            <person name="Miyauchi S."/>
            <person name="Morin E."/>
            <person name="Drula E."/>
            <person name="Courty P.E."/>
            <person name="Chicoki N."/>
            <person name="Fauchery L."/>
            <person name="Kohler A."/>
            <person name="Kuo A."/>
            <person name="Labutti K."/>
            <person name="Pangilinan J."/>
            <person name="Lipzen A."/>
            <person name="Riley R."/>
            <person name="Andreopoulos W."/>
            <person name="He G."/>
            <person name="Johnson J."/>
            <person name="Barry K.W."/>
            <person name="Grigoriev I.V."/>
            <person name="Nagy L."/>
            <person name="Hibbett D."/>
            <person name="Henrissat B."/>
            <person name="Matheny P.B."/>
            <person name="Labbe J."/>
            <person name="Martin F."/>
        </authorList>
    </citation>
    <scope>NUCLEOTIDE SEQUENCE</scope>
    <source>
        <strain evidence="1">EC-137</strain>
    </source>
</reference>
<dbReference type="Proteomes" id="UP000814128">
    <property type="component" value="Unassembled WGS sequence"/>
</dbReference>
<feature type="non-terminal residue" evidence="1">
    <location>
        <position position="204"/>
    </location>
</feature>
<evidence type="ECO:0000313" key="2">
    <source>
        <dbReference type="Proteomes" id="UP000814128"/>
    </source>
</evidence>
<reference evidence="1" key="2">
    <citation type="journal article" date="2022" name="New Phytol.">
        <title>Evolutionary transition to the ectomycorrhizal habit in the genomes of a hyperdiverse lineage of mushroom-forming fungi.</title>
        <authorList>
            <person name="Looney B."/>
            <person name="Miyauchi S."/>
            <person name="Morin E."/>
            <person name="Drula E."/>
            <person name="Courty P.E."/>
            <person name="Kohler A."/>
            <person name="Kuo A."/>
            <person name="LaButti K."/>
            <person name="Pangilinan J."/>
            <person name="Lipzen A."/>
            <person name="Riley R."/>
            <person name="Andreopoulos W."/>
            <person name="He G."/>
            <person name="Johnson J."/>
            <person name="Nolan M."/>
            <person name="Tritt A."/>
            <person name="Barry K.W."/>
            <person name="Grigoriev I.V."/>
            <person name="Nagy L.G."/>
            <person name="Hibbett D."/>
            <person name="Henrissat B."/>
            <person name="Matheny P.B."/>
            <person name="Labbe J."/>
            <person name="Martin F.M."/>
        </authorList>
    </citation>
    <scope>NUCLEOTIDE SEQUENCE</scope>
    <source>
        <strain evidence="1">EC-137</strain>
    </source>
</reference>
<comment type="caution">
    <text evidence="1">The sequence shown here is derived from an EMBL/GenBank/DDBJ whole genome shotgun (WGS) entry which is preliminary data.</text>
</comment>
<gene>
    <name evidence="1" type="ORF">K488DRAFT_57119</name>
</gene>